<comment type="similarity">
    <text evidence="2">Belongs to the TsaE family.</text>
</comment>
<evidence type="ECO:0000256" key="7">
    <source>
        <dbReference type="ARBA" id="ARBA00022741"/>
    </source>
</evidence>
<dbReference type="GO" id="GO:0046872">
    <property type="term" value="F:metal ion binding"/>
    <property type="evidence" value="ECO:0007669"/>
    <property type="project" value="UniProtKB-KW"/>
</dbReference>
<gene>
    <name evidence="11" type="primary">tsaE</name>
    <name evidence="11" type="ORF">GH810_01015</name>
</gene>
<proteinExistence type="inferred from homology"/>
<comment type="caution">
    <text evidence="11">The sequence shown here is derived from an EMBL/GenBank/DDBJ whole genome shotgun (WGS) entry which is preliminary data.</text>
</comment>
<dbReference type="AlphaFoldDB" id="A0A923KN91"/>
<evidence type="ECO:0000256" key="5">
    <source>
        <dbReference type="ARBA" id="ARBA00022694"/>
    </source>
</evidence>
<keyword evidence="5" id="KW-0819">tRNA processing</keyword>
<dbReference type="Proteomes" id="UP000616595">
    <property type="component" value="Unassembled WGS sequence"/>
</dbReference>
<sequence>MLTKTIKTKSSQETYDFGKHLGEALSFPLVIFLRGEMGAGKTVFAKGFVKGMGIDDEVTSPTYTIVNEYGDPPRVFHFDLYRLQDGGELYEMGFEDYLNQEGTLILEWPDLLLDDSFEHKLEITLKSDFHSPDEREIILVTSDVKIEQLLSDC</sequence>
<evidence type="ECO:0000256" key="2">
    <source>
        <dbReference type="ARBA" id="ARBA00007599"/>
    </source>
</evidence>
<keyword evidence="4" id="KW-0963">Cytoplasm</keyword>
<keyword evidence="7" id="KW-0547">Nucleotide-binding</keyword>
<dbReference type="InterPro" id="IPR003442">
    <property type="entry name" value="T6A_TsaE"/>
</dbReference>
<accession>A0A923KN91</accession>
<evidence type="ECO:0000313" key="11">
    <source>
        <dbReference type="EMBL" id="MBC3886894.1"/>
    </source>
</evidence>
<organism evidence="11 12">
    <name type="scientific">Acetobacterium paludosum</name>
    <dbReference type="NCBI Taxonomy" id="52693"/>
    <lineage>
        <taxon>Bacteria</taxon>
        <taxon>Bacillati</taxon>
        <taxon>Bacillota</taxon>
        <taxon>Clostridia</taxon>
        <taxon>Eubacteriales</taxon>
        <taxon>Eubacteriaceae</taxon>
        <taxon>Acetobacterium</taxon>
    </lineage>
</organism>
<reference evidence="11" key="1">
    <citation type="submission" date="2019-10" db="EMBL/GenBank/DDBJ databases">
        <authorList>
            <person name="Ross D.E."/>
            <person name="Gulliver D."/>
        </authorList>
    </citation>
    <scope>NUCLEOTIDE SEQUENCE</scope>
    <source>
        <strain evidence="11">DER-2019</strain>
    </source>
</reference>
<dbReference type="EMBL" id="WJBD01000001">
    <property type="protein sequence ID" value="MBC3886894.1"/>
    <property type="molecule type" value="Genomic_DNA"/>
</dbReference>
<protein>
    <recommendedName>
        <fullName evidence="3">tRNA threonylcarbamoyladenosine biosynthesis protein TsaE</fullName>
    </recommendedName>
    <alternativeName>
        <fullName evidence="10">t(6)A37 threonylcarbamoyladenosine biosynthesis protein TsaE</fullName>
    </alternativeName>
</protein>
<name>A0A923KN91_9FIRM</name>
<keyword evidence="9" id="KW-0460">Magnesium</keyword>
<evidence type="ECO:0000256" key="4">
    <source>
        <dbReference type="ARBA" id="ARBA00022490"/>
    </source>
</evidence>
<dbReference type="GO" id="GO:0002949">
    <property type="term" value="P:tRNA threonylcarbamoyladenosine modification"/>
    <property type="evidence" value="ECO:0007669"/>
    <property type="project" value="InterPro"/>
</dbReference>
<keyword evidence="8" id="KW-0067">ATP-binding</keyword>
<dbReference type="PANTHER" id="PTHR33540">
    <property type="entry name" value="TRNA THREONYLCARBAMOYLADENOSINE BIOSYNTHESIS PROTEIN TSAE"/>
    <property type="match status" value="1"/>
</dbReference>
<keyword evidence="6" id="KW-0479">Metal-binding</keyword>
<evidence type="ECO:0000256" key="3">
    <source>
        <dbReference type="ARBA" id="ARBA00019010"/>
    </source>
</evidence>
<dbReference type="PANTHER" id="PTHR33540:SF2">
    <property type="entry name" value="TRNA THREONYLCARBAMOYLADENOSINE BIOSYNTHESIS PROTEIN TSAE"/>
    <property type="match status" value="1"/>
</dbReference>
<dbReference type="SUPFAM" id="SSF52540">
    <property type="entry name" value="P-loop containing nucleoside triphosphate hydrolases"/>
    <property type="match status" value="1"/>
</dbReference>
<evidence type="ECO:0000256" key="9">
    <source>
        <dbReference type="ARBA" id="ARBA00022842"/>
    </source>
</evidence>
<dbReference type="OrthoDB" id="9815896at2"/>
<dbReference type="InterPro" id="IPR027417">
    <property type="entry name" value="P-loop_NTPase"/>
</dbReference>
<dbReference type="Pfam" id="PF02367">
    <property type="entry name" value="TsaE"/>
    <property type="match status" value="1"/>
</dbReference>
<evidence type="ECO:0000256" key="10">
    <source>
        <dbReference type="ARBA" id="ARBA00032441"/>
    </source>
</evidence>
<dbReference type="GO" id="GO:0005524">
    <property type="term" value="F:ATP binding"/>
    <property type="evidence" value="ECO:0007669"/>
    <property type="project" value="UniProtKB-KW"/>
</dbReference>
<dbReference type="GO" id="GO:0005737">
    <property type="term" value="C:cytoplasm"/>
    <property type="evidence" value="ECO:0007669"/>
    <property type="project" value="UniProtKB-SubCell"/>
</dbReference>
<evidence type="ECO:0000256" key="8">
    <source>
        <dbReference type="ARBA" id="ARBA00022840"/>
    </source>
</evidence>
<reference evidence="11" key="2">
    <citation type="submission" date="2020-10" db="EMBL/GenBank/DDBJ databases">
        <title>Comparative genomics of the Acetobacterium genus.</title>
        <authorList>
            <person name="Marshall C."/>
            <person name="May H."/>
            <person name="Norman S."/>
        </authorList>
    </citation>
    <scope>NUCLEOTIDE SEQUENCE</scope>
    <source>
        <strain evidence="11">DER-2019</strain>
    </source>
</reference>
<evidence type="ECO:0000256" key="1">
    <source>
        <dbReference type="ARBA" id="ARBA00004496"/>
    </source>
</evidence>
<dbReference type="NCBIfam" id="TIGR00150">
    <property type="entry name" value="T6A_YjeE"/>
    <property type="match status" value="1"/>
</dbReference>
<comment type="subcellular location">
    <subcellularLocation>
        <location evidence="1">Cytoplasm</location>
    </subcellularLocation>
</comment>
<dbReference type="Gene3D" id="3.40.50.300">
    <property type="entry name" value="P-loop containing nucleotide triphosphate hydrolases"/>
    <property type="match status" value="1"/>
</dbReference>
<evidence type="ECO:0000256" key="6">
    <source>
        <dbReference type="ARBA" id="ARBA00022723"/>
    </source>
</evidence>
<keyword evidence="12" id="KW-1185">Reference proteome</keyword>
<dbReference type="RefSeq" id="WP_148565518.1">
    <property type="nucleotide sequence ID" value="NZ_RXYA01000001.1"/>
</dbReference>
<evidence type="ECO:0000313" key="12">
    <source>
        <dbReference type="Proteomes" id="UP000616595"/>
    </source>
</evidence>